<dbReference type="Pfam" id="PF07927">
    <property type="entry name" value="HicA_toxin"/>
    <property type="match status" value="1"/>
</dbReference>
<name>A0A2T5C369_9BACT</name>
<comment type="caution">
    <text evidence="1">The sequence shown here is derived from an EMBL/GenBank/DDBJ whole genome shotgun (WGS) entry which is preliminary data.</text>
</comment>
<evidence type="ECO:0000313" key="2">
    <source>
        <dbReference type="Proteomes" id="UP000243525"/>
    </source>
</evidence>
<dbReference type="Proteomes" id="UP000243525">
    <property type="component" value="Unassembled WGS sequence"/>
</dbReference>
<dbReference type="EMBL" id="QAAD01000005">
    <property type="protein sequence ID" value="PTN09186.1"/>
    <property type="molecule type" value="Genomic_DNA"/>
</dbReference>
<keyword evidence="2" id="KW-1185">Reference proteome</keyword>
<dbReference type="RefSeq" id="WP_107821595.1">
    <property type="nucleotide sequence ID" value="NZ_OY782574.1"/>
</dbReference>
<protein>
    <submittedName>
        <fullName evidence="1">HicA-like toxin of HicAB toxin-antitoxin system</fullName>
    </submittedName>
</protein>
<dbReference type="GO" id="GO:0003729">
    <property type="term" value="F:mRNA binding"/>
    <property type="evidence" value="ECO:0007669"/>
    <property type="project" value="InterPro"/>
</dbReference>
<dbReference type="OrthoDB" id="1447122at2"/>
<reference evidence="1 2" key="1">
    <citation type="submission" date="2018-04" db="EMBL/GenBank/DDBJ databases">
        <title>Genomic Encyclopedia of Archaeal and Bacterial Type Strains, Phase II (KMG-II): from individual species to whole genera.</title>
        <authorList>
            <person name="Goeker M."/>
        </authorList>
    </citation>
    <scope>NUCLEOTIDE SEQUENCE [LARGE SCALE GENOMIC DNA]</scope>
    <source>
        <strain evidence="1 2">DSM 28823</strain>
    </source>
</reference>
<organism evidence="1 2">
    <name type="scientific">Mangrovibacterium marinum</name>
    <dbReference type="NCBI Taxonomy" id="1639118"/>
    <lineage>
        <taxon>Bacteria</taxon>
        <taxon>Pseudomonadati</taxon>
        <taxon>Bacteroidota</taxon>
        <taxon>Bacteroidia</taxon>
        <taxon>Marinilabiliales</taxon>
        <taxon>Prolixibacteraceae</taxon>
        <taxon>Mangrovibacterium</taxon>
    </lineage>
</organism>
<evidence type="ECO:0000313" key="1">
    <source>
        <dbReference type="EMBL" id="PTN09186.1"/>
    </source>
</evidence>
<gene>
    <name evidence="1" type="ORF">C8N47_10526</name>
</gene>
<dbReference type="AlphaFoldDB" id="A0A2T5C369"/>
<dbReference type="InterPro" id="IPR012933">
    <property type="entry name" value="HicA_mRNA_interferase"/>
</dbReference>
<proteinExistence type="predicted"/>
<sequence>MSKIEKLISRFKSKPKDFTYNELVTLLAYFGYKQAQGAGSRVVFANEKSGHKMKLHKPHPGNILKRYQFDLIEQELKNTNAL</sequence>
<accession>A0A2T5C369</accession>